<protein>
    <submittedName>
        <fullName evidence="1">Adenosylcobinamide amidohydrolase</fullName>
    </submittedName>
</protein>
<organism evidence="1 2">
    <name type="scientific">Pendulispora albinea</name>
    <dbReference type="NCBI Taxonomy" id="2741071"/>
    <lineage>
        <taxon>Bacteria</taxon>
        <taxon>Pseudomonadati</taxon>
        <taxon>Myxococcota</taxon>
        <taxon>Myxococcia</taxon>
        <taxon>Myxococcales</taxon>
        <taxon>Sorangiineae</taxon>
        <taxon>Pendulisporaceae</taxon>
        <taxon>Pendulispora</taxon>
    </lineage>
</organism>
<dbReference type="PANTHER" id="PTHR35336:SF5">
    <property type="entry name" value="ADENOSYLCOBINAMIDE AMIDOHYDROLASE"/>
    <property type="match status" value="1"/>
</dbReference>
<dbReference type="Pfam" id="PF01955">
    <property type="entry name" value="CbiZ"/>
    <property type="match status" value="1"/>
</dbReference>
<dbReference type="InterPro" id="IPR052209">
    <property type="entry name" value="CbiZ"/>
</dbReference>
<dbReference type="RefSeq" id="WP_394825090.1">
    <property type="nucleotide sequence ID" value="NZ_CP089984.1"/>
</dbReference>
<name>A0ABZ2M297_9BACT</name>
<dbReference type="PANTHER" id="PTHR35336">
    <property type="entry name" value="ADENOSYLCOBINAMIDE AMIDOHYDROLASE"/>
    <property type="match status" value="1"/>
</dbReference>
<evidence type="ECO:0000313" key="2">
    <source>
        <dbReference type="Proteomes" id="UP001370348"/>
    </source>
</evidence>
<accession>A0ABZ2M297</accession>
<dbReference type="Proteomes" id="UP001370348">
    <property type="component" value="Chromosome"/>
</dbReference>
<gene>
    <name evidence="1" type="ORF">LZC94_47530</name>
</gene>
<dbReference type="InterPro" id="IPR002808">
    <property type="entry name" value="AdoCbi_amidolase"/>
</dbReference>
<keyword evidence="2" id="KW-1185">Reference proteome</keyword>
<proteinExistence type="predicted"/>
<dbReference type="EMBL" id="CP089984">
    <property type="protein sequence ID" value="WXB15461.1"/>
    <property type="molecule type" value="Genomic_DNA"/>
</dbReference>
<reference evidence="1 2" key="1">
    <citation type="submission" date="2021-12" db="EMBL/GenBank/DDBJ databases">
        <title>Discovery of the Pendulisporaceae a myxobacterial family with distinct sporulation behavior and unique specialized metabolism.</title>
        <authorList>
            <person name="Garcia R."/>
            <person name="Popoff A."/>
            <person name="Bader C.D."/>
            <person name="Loehr J."/>
            <person name="Walesch S."/>
            <person name="Walt C."/>
            <person name="Boldt J."/>
            <person name="Bunk B."/>
            <person name="Haeckl F.J.F.P.J."/>
            <person name="Gunesch A.P."/>
            <person name="Birkelbach J."/>
            <person name="Nuebel U."/>
            <person name="Pietschmann T."/>
            <person name="Bach T."/>
            <person name="Mueller R."/>
        </authorList>
    </citation>
    <scope>NUCLEOTIDE SEQUENCE [LARGE SCALE GENOMIC DNA]</scope>
    <source>
        <strain evidence="1 2">MSr11954</strain>
    </source>
</reference>
<sequence length="269" mass="28026">MTDPARRCSPRASAEAETVAHAETRVEAHAEAQTIAVPGARGTLTLRDRWLVASFEEPVRACSWAIVGGGIAEVRHVAWLEVRDADLRPPIDPRRMLVERLRDAGLHPAVGLLTSRSVATYTVATAQSHGVTAWCVATVGLGNALRAGDPPGVAGRIGTINTLVYVDAPLTDEALLEANAIVTEAKCAAVLEADVRSRRSGRPATGTGTDCTVVACALPAKHTERAVAHEASPSAAYAGKHTVIGSVAGAAAFDAIAAGVRRWTLENAP</sequence>
<evidence type="ECO:0000313" key="1">
    <source>
        <dbReference type="EMBL" id="WXB15461.1"/>
    </source>
</evidence>